<name>A0A7W7U7R8_9ACTN</name>
<dbReference type="RefSeq" id="WP_184932885.1">
    <property type="nucleotide sequence ID" value="NZ_JACHJY010000013.1"/>
</dbReference>
<evidence type="ECO:0008006" key="3">
    <source>
        <dbReference type="Google" id="ProtNLM"/>
    </source>
</evidence>
<dbReference type="InterPro" id="IPR036866">
    <property type="entry name" value="RibonucZ/Hydroxyglut_hydro"/>
</dbReference>
<gene>
    <name evidence="1" type="ORF">GGE06_007601</name>
</gene>
<dbReference type="EMBL" id="JACHJY010000013">
    <property type="protein sequence ID" value="MBB4986633.1"/>
    <property type="molecule type" value="Genomic_DNA"/>
</dbReference>
<dbReference type="SUPFAM" id="SSF56281">
    <property type="entry name" value="Metallo-hydrolase/oxidoreductase"/>
    <property type="match status" value="1"/>
</dbReference>
<comment type="caution">
    <text evidence="1">The sequence shown here is derived from an EMBL/GenBank/DDBJ whole genome shotgun (WGS) entry which is preliminary data.</text>
</comment>
<keyword evidence="2" id="KW-1185">Reference proteome</keyword>
<dbReference type="Proteomes" id="UP000582643">
    <property type="component" value="Unassembled WGS sequence"/>
</dbReference>
<protein>
    <recommendedName>
        <fullName evidence="3">Metallo-beta-lactamase domain-containing protein</fullName>
    </recommendedName>
</protein>
<proteinExistence type="predicted"/>
<evidence type="ECO:0000313" key="2">
    <source>
        <dbReference type="Proteomes" id="UP000582643"/>
    </source>
</evidence>
<dbReference type="InterPro" id="IPR052159">
    <property type="entry name" value="Competence_DNA_uptake"/>
</dbReference>
<dbReference type="AlphaFoldDB" id="A0A7W7U7R8"/>
<evidence type="ECO:0000313" key="1">
    <source>
        <dbReference type="EMBL" id="MBB4986633.1"/>
    </source>
</evidence>
<dbReference type="PANTHER" id="PTHR30619:SF1">
    <property type="entry name" value="RECOMBINATION PROTEIN 2"/>
    <property type="match status" value="1"/>
</dbReference>
<accession>A0A7W7U7R8</accession>
<organism evidence="1 2">
    <name type="scientific">Streptomyces nymphaeiformis</name>
    <dbReference type="NCBI Taxonomy" id="2663842"/>
    <lineage>
        <taxon>Bacteria</taxon>
        <taxon>Bacillati</taxon>
        <taxon>Actinomycetota</taxon>
        <taxon>Actinomycetes</taxon>
        <taxon>Kitasatosporales</taxon>
        <taxon>Streptomycetaceae</taxon>
        <taxon>Streptomyces</taxon>
    </lineage>
</organism>
<dbReference type="PANTHER" id="PTHR30619">
    <property type="entry name" value="DNA INTERNALIZATION/COMPETENCE PROTEIN COMEC/REC2"/>
    <property type="match status" value="1"/>
</dbReference>
<sequence length="346" mass="38403">MIRLSMLPAEDGDCLLLEYGDDSFVRRILVDGGRRGTYRRIKPLLAGLGGRIDVLVVTHVDQDHILGVLAMLDDPERPVEFGDVWFNGFDHLHDREIFGAVDGELLTTALMTQRLPWNEAFDGRSVEVGHPLTWFDDGSTMEVLAPDRRLLESLIDEWKRKCEENGLIPGVDPVERELTPGIERFGSLDVDALAAEPFKRDGSPTNPTSIGLLFEFEGTRIILTGDADDPRLVASVRPRAEAEGGRLRIDALKLAHHGSSKNLSTDLLDLLDCDRYLISTNGKIHGHPDDIAIARVLKHGGTAKDLVFNYRDRAANWDLAGLKTQFGYRVQAPPSADEDGFVTVEF</sequence>
<dbReference type="Gene3D" id="3.60.15.10">
    <property type="entry name" value="Ribonuclease Z/Hydroxyacylglutathione hydrolase-like"/>
    <property type="match status" value="1"/>
</dbReference>
<reference evidence="1 2" key="1">
    <citation type="submission" date="2020-08" db="EMBL/GenBank/DDBJ databases">
        <title>Genomic Encyclopedia of Type Strains, Phase III (KMG-III): the genomes of soil and plant-associated and newly described type strains.</title>
        <authorList>
            <person name="Whitman W."/>
        </authorList>
    </citation>
    <scope>NUCLEOTIDE SEQUENCE [LARGE SCALE GENOMIC DNA]</scope>
    <source>
        <strain evidence="1 2">SFB5A</strain>
    </source>
</reference>